<proteinExistence type="predicted"/>
<reference evidence="7 8" key="1">
    <citation type="submission" date="2016-03" db="EMBL/GenBank/DDBJ databases">
        <title>Choanephora cucurbitarum.</title>
        <authorList>
            <person name="Min B."/>
            <person name="Park H."/>
            <person name="Park J.-H."/>
            <person name="Shin H.-D."/>
            <person name="Choi I.-G."/>
        </authorList>
    </citation>
    <scope>NUCLEOTIDE SEQUENCE [LARGE SCALE GENOMIC DNA]</scope>
    <source>
        <strain evidence="7 8">KUS-F28377</strain>
    </source>
</reference>
<evidence type="ECO:0000256" key="4">
    <source>
        <dbReference type="SAM" id="MobiDB-lite"/>
    </source>
</evidence>
<evidence type="ECO:0000256" key="3">
    <source>
        <dbReference type="PROSITE-ProRule" id="PRU00317"/>
    </source>
</evidence>
<dbReference type="Proteomes" id="UP000093000">
    <property type="component" value="Unassembled WGS sequence"/>
</dbReference>
<feature type="compositionally biased region" description="Polar residues" evidence="4">
    <location>
        <begin position="154"/>
        <end position="166"/>
    </location>
</feature>
<dbReference type="GO" id="GO:0000288">
    <property type="term" value="P:nuclear-transcribed mRNA catabolic process, deadenylation-dependent decay"/>
    <property type="evidence" value="ECO:0007669"/>
    <property type="project" value="TreeGrafter"/>
</dbReference>
<dbReference type="Pfam" id="PF00806">
    <property type="entry name" value="PUF"/>
    <property type="match status" value="3"/>
</dbReference>
<dbReference type="InParanoid" id="A0A1C7NG46"/>
<feature type="repeat" description="Pumilio" evidence="3">
    <location>
        <begin position="616"/>
        <end position="653"/>
    </location>
</feature>
<dbReference type="FunCoup" id="A0A1C7NG46">
    <property type="interactions" value="12"/>
</dbReference>
<feature type="repeat" description="Pumilio" evidence="3">
    <location>
        <begin position="800"/>
        <end position="836"/>
    </location>
</feature>
<dbReference type="GO" id="GO:0003723">
    <property type="term" value="F:RNA binding"/>
    <property type="evidence" value="ECO:0007669"/>
    <property type="project" value="UniProtKB-UniRule"/>
</dbReference>
<evidence type="ECO:0000313" key="8">
    <source>
        <dbReference type="Proteomes" id="UP000093000"/>
    </source>
</evidence>
<dbReference type="PROSITE" id="PS50102">
    <property type="entry name" value="RRM"/>
    <property type="match status" value="2"/>
</dbReference>
<organism evidence="7 8">
    <name type="scientific">Choanephora cucurbitarum</name>
    <dbReference type="NCBI Taxonomy" id="101091"/>
    <lineage>
        <taxon>Eukaryota</taxon>
        <taxon>Fungi</taxon>
        <taxon>Fungi incertae sedis</taxon>
        <taxon>Mucoromycota</taxon>
        <taxon>Mucoromycotina</taxon>
        <taxon>Mucoromycetes</taxon>
        <taxon>Mucorales</taxon>
        <taxon>Mucorineae</taxon>
        <taxon>Choanephoraceae</taxon>
        <taxon>Choanephoroideae</taxon>
        <taxon>Choanephora</taxon>
    </lineage>
</organism>
<feature type="domain" description="RRM" evidence="5">
    <location>
        <begin position="438"/>
        <end position="513"/>
    </location>
</feature>
<dbReference type="Gene3D" id="1.25.10.10">
    <property type="entry name" value="Leucine-rich Repeat Variant"/>
    <property type="match status" value="1"/>
</dbReference>
<dbReference type="InterPro" id="IPR000504">
    <property type="entry name" value="RRM_dom"/>
</dbReference>
<dbReference type="OrthoDB" id="2017782at2759"/>
<protein>
    <submittedName>
        <fullName evidence="7">Pumilio domain-containing protein P35G2.14</fullName>
    </submittedName>
</protein>
<sequence>MQHQKDRQYFQASRDLCAVAEEGDASFVEDYNQSYLSHVLDSTVYNKPSFESIGNTANGCSVLPMRRARAGTMPSLDSTPPLLTPSIVMPSASLSFLNNRHRSGSLNLPTYNGWSSTTTVDPDFSPTSSELPQGDDIARTLRSLGLDDDKDTESSSSPLSVASTHLATPPIGSVLPLSQQKQQRSTLRSRSYSVNNTAIYQTAPASSSSFINGLYSAPHPLPSLSVDPIPLSSNRPRASSMSRMDHNNRMNISSLWKMQLGTLHDDPAFPGSPVPPPPAMEPSLSLGDSEFLANIIHQNNKHQHNVNRNTDIENNSMTLHQFMPMPIGSLSSSMLSNSNVSRSLWVGNIDGSMTVDELTSFFSQYGPVESTRLLLEKECAFINFYHLEDAIRAKEDILTNLGGRIGSCIVRVGFGRTENAMPNTTTLIEQPVVSQPTRALWLGNLPTGTTQASLQRVFSLFGPIESIRVLIHKNCAFINFETSRAASAARDALVQNDASVQEFWGIRLGFAKVPSNSNLKASDSKYASSTLVEEVMIEHREAEYNQELWYLMSQLGAQDSAIELLKAFEPFSYRDSIPSVPEYGLKRKHDIGKLRDIRKKLDNCNKEDVKQADAIALDCMNEMAEICSDYIGNTVAQRLFERCSENIKTMMLEIVAPHLAALGIHKNGTWAAQKIIDSMTTPKQIQIVFANIQPYIPALLLDQFGNYVVQCCLRLKGNTQFIMNAMVEKCLLIAQGRFGARAVRGILESDLVNTSQRILIMAALLQNATSLAIHSNGALLVSWLIDCSSMQNRHRLLATQLMPQFIDVATHKLGSQILLKLVNQDVDQEAKQLILKAMLQSSNLQAIVSDQSRGLGFTLKLLSSDCLSEDEKRQIKEPACSILKQLSGTEYGKAFADICALNESKVLLNCK</sequence>
<evidence type="ECO:0000259" key="6">
    <source>
        <dbReference type="PROSITE" id="PS50303"/>
    </source>
</evidence>
<dbReference type="InterPro" id="IPR011989">
    <property type="entry name" value="ARM-like"/>
</dbReference>
<dbReference type="SMART" id="SM00025">
    <property type="entry name" value="Pumilio"/>
    <property type="match status" value="6"/>
</dbReference>
<dbReference type="InterPro" id="IPR016024">
    <property type="entry name" value="ARM-type_fold"/>
</dbReference>
<dbReference type="InterPro" id="IPR001313">
    <property type="entry name" value="Pumilio_RNA-bd_rpt"/>
</dbReference>
<feature type="compositionally biased region" description="Polar residues" evidence="4">
    <location>
        <begin position="176"/>
        <end position="191"/>
    </location>
</feature>
<dbReference type="PROSITE" id="PS50303">
    <property type="entry name" value="PUM_HD"/>
    <property type="match status" value="1"/>
</dbReference>
<dbReference type="InterPro" id="IPR012677">
    <property type="entry name" value="Nucleotide-bd_a/b_plait_sf"/>
</dbReference>
<dbReference type="SMART" id="SM00360">
    <property type="entry name" value="RRM"/>
    <property type="match status" value="2"/>
</dbReference>
<feature type="domain" description="RRM" evidence="5">
    <location>
        <begin position="342"/>
        <end position="417"/>
    </location>
</feature>
<keyword evidence="8" id="KW-1185">Reference proteome</keyword>
<comment type="caution">
    <text evidence="7">The sequence shown here is derived from an EMBL/GenBank/DDBJ whole genome shotgun (WGS) entry which is preliminary data.</text>
</comment>
<feature type="domain" description="PUM-HD" evidence="6">
    <location>
        <begin position="553"/>
        <end position="903"/>
    </location>
</feature>
<dbReference type="InterPro" id="IPR052645">
    <property type="entry name" value="Pumilio_domain_protein"/>
</dbReference>
<feature type="region of interest" description="Disordered" evidence="4">
    <location>
        <begin position="146"/>
        <end position="191"/>
    </location>
</feature>
<name>A0A1C7NG46_9FUNG</name>
<dbReference type="EMBL" id="LUGH01000182">
    <property type="protein sequence ID" value="OBZ87998.1"/>
    <property type="molecule type" value="Genomic_DNA"/>
</dbReference>
<dbReference type="Pfam" id="PF00076">
    <property type="entry name" value="RRM_1"/>
    <property type="match status" value="2"/>
</dbReference>
<keyword evidence="2" id="KW-0694">RNA-binding</keyword>
<accession>A0A1C7NG46</accession>
<dbReference type="PANTHER" id="PTHR47093:SF1">
    <property type="entry name" value="PROTEIN JSN1-RELATED"/>
    <property type="match status" value="1"/>
</dbReference>
<dbReference type="PROSITE" id="PS50302">
    <property type="entry name" value="PUM"/>
    <property type="match status" value="3"/>
</dbReference>
<keyword evidence="1" id="KW-0677">Repeat</keyword>
<dbReference type="SUPFAM" id="SSF54928">
    <property type="entry name" value="RNA-binding domain, RBD"/>
    <property type="match status" value="2"/>
</dbReference>
<dbReference type="CDD" id="cd00590">
    <property type="entry name" value="RRM_SF"/>
    <property type="match status" value="1"/>
</dbReference>
<evidence type="ECO:0000256" key="1">
    <source>
        <dbReference type="ARBA" id="ARBA00022737"/>
    </source>
</evidence>
<evidence type="ECO:0000256" key="2">
    <source>
        <dbReference type="PROSITE-ProRule" id="PRU00176"/>
    </source>
</evidence>
<gene>
    <name evidence="7" type="ORF">A0J61_03950</name>
</gene>
<evidence type="ECO:0000259" key="5">
    <source>
        <dbReference type="PROSITE" id="PS50102"/>
    </source>
</evidence>
<dbReference type="STRING" id="101091.A0A1C7NG46"/>
<dbReference type="PANTHER" id="PTHR47093">
    <property type="entry name" value="PROTEIN JSN1-RELATED"/>
    <property type="match status" value="1"/>
</dbReference>
<dbReference type="AlphaFoldDB" id="A0A1C7NG46"/>
<dbReference type="SUPFAM" id="SSF48371">
    <property type="entry name" value="ARM repeat"/>
    <property type="match status" value="1"/>
</dbReference>
<feature type="repeat" description="Pumilio" evidence="3">
    <location>
        <begin position="691"/>
        <end position="728"/>
    </location>
</feature>
<dbReference type="InterPro" id="IPR033133">
    <property type="entry name" value="PUM-HD"/>
</dbReference>
<dbReference type="InterPro" id="IPR035979">
    <property type="entry name" value="RBD_domain_sf"/>
</dbReference>
<dbReference type="Gene3D" id="3.30.70.330">
    <property type="match status" value="2"/>
</dbReference>
<evidence type="ECO:0000313" key="7">
    <source>
        <dbReference type="EMBL" id="OBZ87998.1"/>
    </source>
</evidence>